<sequence length="570" mass="60576">MTAAVGDSQTILQTFLPTPQGAAIKFSCGSKFGVVFSLSTHLLTMSKVLVSDPIDQAGIDILSQVAQVDVKTGLPQEELIRIMPDYDALMIRSGTQVTKEIIEAGKQLKIIGRAGVGVDNVDVPAATRQGIVVVNSPEGNTIAAAEHALAMMLSLSRYIPDANASVTSGNWDRKSFMGVEVYKKTLGIVGLGKIGSHVATVARAMGMKLLAYDPFISNDRAEQLGCRLVDLDLLFREADFITLHIPKTPETANMINAETLAKMKPTVRIINCARGGIIDEAALAEAIASGKIGGAALDVFSKEPLGESPLLHLGKAAVLTPHLGASTAEAQVNVSIDVAEQIRDVLLGLPARSAVNIPGLYPDAIEKLRPYLRLAETLGNMVGQLAGGRIESLNIRMEGDLASVDSKPLVVAALKGLLYPALRERVNYVNAGIEAKERGIRVIETRDAAIRDYAGSLHLEAKGSLGDHSVTGALLGNDEIRITAVNEFPVNVPPTQNMLFTLHRDMPGIIGKIGSLLGSFNVNIASMQVGRKIVRGDAVMVLSLDDPLPEGILAEITKVQGIRDAYTVTL</sequence>
<protein>
    <recommendedName>
        <fullName evidence="4 11">D-3-phosphoglycerate dehydrogenase</fullName>
        <ecNumber evidence="11">1.1.1.95</ecNumber>
    </recommendedName>
</protein>
<dbReference type="GO" id="GO:0051287">
    <property type="term" value="F:NAD binding"/>
    <property type="evidence" value="ECO:0007669"/>
    <property type="project" value="UniProtKB-UniRule"/>
</dbReference>
<evidence type="ECO:0000256" key="1">
    <source>
        <dbReference type="ARBA" id="ARBA00003800"/>
    </source>
</evidence>
<dbReference type="AlphaFoldDB" id="A0AAV3XML6"/>
<dbReference type="PROSITE" id="PS00671">
    <property type="entry name" value="D_2_HYDROXYACID_DH_3"/>
    <property type="match status" value="1"/>
</dbReference>
<dbReference type="Gene3D" id="3.40.50.720">
    <property type="entry name" value="NAD(P)-binding Rossmann-like Domain"/>
    <property type="match status" value="2"/>
</dbReference>
<dbReference type="Gene3D" id="3.30.1330.90">
    <property type="entry name" value="D-3-phosphoglycerate dehydrogenase, domain 3"/>
    <property type="match status" value="1"/>
</dbReference>
<dbReference type="Pfam" id="PF19304">
    <property type="entry name" value="PGDH_inter"/>
    <property type="match status" value="1"/>
</dbReference>
<keyword evidence="8 11" id="KW-0718">Serine biosynthesis</keyword>
<dbReference type="InterPro" id="IPR029753">
    <property type="entry name" value="D-isomer_DH_CS"/>
</dbReference>
<dbReference type="FunFam" id="3.30.70.260:FF:000050">
    <property type="entry name" value="D-3-phosphoglycerate dehydrogenase"/>
    <property type="match status" value="1"/>
</dbReference>
<dbReference type="InterPro" id="IPR050857">
    <property type="entry name" value="D-2-hydroxyacid_DH"/>
</dbReference>
<dbReference type="PROSITE" id="PS00065">
    <property type="entry name" value="D_2_HYDROXYACID_DH_1"/>
    <property type="match status" value="1"/>
</dbReference>
<evidence type="ECO:0000259" key="12">
    <source>
        <dbReference type="PROSITE" id="PS51671"/>
    </source>
</evidence>
<evidence type="ECO:0000313" key="14">
    <source>
        <dbReference type="Proteomes" id="UP001050975"/>
    </source>
</evidence>
<dbReference type="CDD" id="cd12173">
    <property type="entry name" value="PGDH_4"/>
    <property type="match status" value="1"/>
</dbReference>
<dbReference type="FunFam" id="3.30.1330.90:FF:000003">
    <property type="entry name" value="D-3-phosphoglycerate dehydrogenase"/>
    <property type="match status" value="1"/>
</dbReference>
<dbReference type="Pfam" id="PF02826">
    <property type="entry name" value="2-Hacid_dh_C"/>
    <property type="match status" value="1"/>
</dbReference>
<comment type="catalytic activity">
    <reaction evidence="9">
        <text>(R)-2-hydroxyglutarate + NAD(+) = 2-oxoglutarate + NADH + H(+)</text>
        <dbReference type="Rhea" id="RHEA:49612"/>
        <dbReference type="ChEBI" id="CHEBI:15378"/>
        <dbReference type="ChEBI" id="CHEBI:15801"/>
        <dbReference type="ChEBI" id="CHEBI:16810"/>
        <dbReference type="ChEBI" id="CHEBI:57540"/>
        <dbReference type="ChEBI" id="CHEBI:57945"/>
        <dbReference type="EC" id="1.1.1.399"/>
    </reaction>
</comment>
<evidence type="ECO:0000256" key="11">
    <source>
        <dbReference type="RuleBase" id="RU363003"/>
    </source>
</evidence>
<comment type="pathway">
    <text evidence="2 11">Amino-acid biosynthesis; L-serine biosynthesis; L-serine from 3-phospho-D-glycerate: step 1/3.</text>
</comment>
<keyword evidence="5 11" id="KW-0028">Amino-acid biosynthesis</keyword>
<dbReference type="InterPro" id="IPR045626">
    <property type="entry name" value="PGDH_ASB_dom"/>
</dbReference>
<dbReference type="Pfam" id="PF00389">
    <property type="entry name" value="2-Hacid_dh"/>
    <property type="match status" value="1"/>
</dbReference>
<dbReference type="InterPro" id="IPR036291">
    <property type="entry name" value="NAD(P)-bd_dom_sf"/>
</dbReference>
<reference evidence="13" key="1">
    <citation type="submission" date="2019-10" db="EMBL/GenBank/DDBJ databases">
        <title>Draft genome sequece of Microseira wollei NIES-4236.</title>
        <authorList>
            <person name="Yamaguchi H."/>
            <person name="Suzuki S."/>
            <person name="Kawachi M."/>
        </authorList>
    </citation>
    <scope>NUCLEOTIDE SEQUENCE</scope>
    <source>
        <strain evidence="13">NIES-4236</strain>
    </source>
</reference>
<evidence type="ECO:0000313" key="13">
    <source>
        <dbReference type="EMBL" id="GET42300.1"/>
    </source>
</evidence>
<dbReference type="EC" id="1.1.1.95" evidence="11"/>
<keyword evidence="7 11" id="KW-0520">NAD</keyword>
<dbReference type="PANTHER" id="PTHR42789">
    <property type="entry name" value="D-ISOMER SPECIFIC 2-HYDROXYACID DEHYDROGENASE FAMILY PROTEIN (AFU_ORTHOLOGUE AFUA_6G10090)"/>
    <property type="match status" value="1"/>
</dbReference>
<evidence type="ECO:0000256" key="9">
    <source>
        <dbReference type="ARBA" id="ARBA00048126"/>
    </source>
</evidence>
<dbReference type="PANTHER" id="PTHR42789:SF1">
    <property type="entry name" value="D-ISOMER SPECIFIC 2-HYDROXYACID DEHYDROGENASE FAMILY PROTEIN (AFU_ORTHOLOGUE AFUA_6G10090)"/>
    <property type="match status" value="1"/>
</dbReference>
<evidence type="ECO:0000256" key="5">
    <source>
        <dbReference type="ARBA" id="ARBA00022605"/>
    </source>
</evidence>
<comment type="function">
    <text evidence="1">Catalyzes the reversible oxidation of 3-phospho-D-glycerate to 3-phosphonooxypyruvate, the first step of the phosphorylated L-serine biosynthesis pathway. Also catalyzes the reversible oxidation of 2-hydroxyglutarate to 2-oxoglutarate.</text>
</comment>
<evidence type="ECO:0000256" key="2">
    <source>
        <dbReference type="ARBA" id="ARBA00005216"/>
    </source>
</evidence>
<evidence type="ECO:0000256" key="6">
    <source>
        <dbReference type="ARBA" id="ARBA00023002"/>
    </source>
</evidence>
<dbReference type="Pfam" id="PF01842">
    <property type="entry name" value="ACT"/>
    <property type="match status" value="1"/>
</dbReference>
<comment type="similarity">
    <text evidence="3 11">Belongs to the D-isomer specific 2-hydroxyacid dehydrogenase family.</text>
</comment>
<dbReference type="SUPFAM" id="SSF143548">
    <property type="entry name" value="Serine metabolism enzymes domain"/>
    <property type="match status" value="1"/>
</dbReference>
<dbReference type="SUPFAM" id="SSF55021">
    <property type="entry name" value="ACT-like"/>
    <property type="match status" value="1"/>
</dbReference>
<feature type="domain" description="ACT" evidence="12">
    <location>
        <begin position="498"/>
        <end position="570"/>
    </location>
</feature>
<dbReference type="InterPro" id="IPR006139">
    <property type="entry name" value="D-isomer_2_OHA_DH_cat_dom"/>
</dbReference>
<dbReference type="GO" id="GO:0004617">
    <property type="term" value="F:phosphoglycerate dehydrogenase activity"/>
    <property type="evidence" value="ECO:0007669"/>
    <property type="project" value="UniProtKB-UniRule"/>
</dbReference>
<keyword evidence="14" id="KW-1185">Reference proteome</keyword>
<dbReference type="InterPro" id="IPR029752">
    <property type="entry name" value="D-isomer_DH_CS1"/>
</dbReference>
<dbReference type="CDD" id="cd04902">
    <property type="entry name" value="ACT_3PGDH-xct"/>
    <property type="match status" value="1"/>
</dbReference>
<evidence type="ECO:0000256" key="8">
    <source>
        <dbReference type="ARBA" id="ARBA00023299"/>
    </source>
</evidence>
<name>A0AAV3XML6_9CYAN</name>
<dbReference type="SUPFAM" id="SSF52283">
    <property type="entry name" value="Formate/glycerate dehydrogenase catalytic domain-like"/>
    <property type="match status" value="1"/>
</dbReference>
<organism evidence="13 14">
    <name type="scientific">Microseira wollei NIES-4236</name>
    <dbReference type="NCBI Taxonomy" id="2530354"/>
    <lineage>
        <taxon>Bacteria</taxon>
        <taxon>Bacillati</taxon>
        <taxon>Cyanobacteriota</taxon>
        <taxon>Cyanophyceae</taxon>
        <taxon>Oscillatoriophycideae</taxon>
        <taxon>Aerosakkonematales</taxon>
        <taxon>Aerosakkonemataceae</taxon>
        <taxon>Microseira</taxon>
    </lineage>
</organism>
<dbReference type="GO" id="GO:0006564">
    <property type="term" value="P:L-serine biosynthetic process"/>
    <property type="evidence" value="ECO:0007669"/>
    <property type="project" value="UniProtKB-UniRule"/>
</dbReference>
<dbReference type="InterPro" id="IPR006140">
    <property type="entry name" value="D-isomer_DH_NAD-bd"/>
</dbReference>
<dbReference type="EMBL" id="BLAY01000157">
    <property type="protein sequence ID" value="GET42300.1"/>
    <property type="molecule type" value="Genomic_DNA"/>
</dbReference>
<evidence type="ECO:0000256" key="10">
    <source>
        <dbReference type="ARBA" id="ARBA00048731"/>
    </source>
</evidence>
<evidence type="ECO:0000256" key="3">
    <source>
        <dbReference type="ARBA" id="ARBA00005854"/>
    </source>
</evidence>
<dbReference type="NCBIfam" id="TIGR01327">
    <property type="entry name" value="PGDH"/>
    <property type="match status" value="1"/>
</dbReference>
<dbReference type="InterPro" id="IPR045865">
    <property type="entry name" value="ACT-like_dom_sf"/>
</dbReference>
<gene>
    <name evidence="13" type="ORF">MiSe_71160</name>
</gene>
<dbReference type="Gene3D" id="3.30.70.260">
    <property type="match status" value="1"/>
</dbReference>
<evidence type="ECO:0000256" key="4">
    <source>
        <dbReference type="ARBA" id="ARBA00021582"/>
    </source>
</evidence>
<keyword evidence="6 11" id="KW-0560">Oxidoreductase</keyword>
<accession>A0AAV3XML6</accession>
<evidence type="ECO:0000256" key="7">
    <source>
        <dbReference type="ARBA" id="ARBA00023027"/>
    </source>
</evidence>
<dbReference type="PROSITE" id="PS00670">
    <property type="entry name" value="D_2_HYDROXYACID_DH_2"/>
    <property type="match status" value="1"/>
</dbReference>
<dbReference type="SUPFAM" id="SSF51735">
    <property type="entry name" value="NAD(P)-binding Rossmann-fold domains"/>
    <property type="match status" value="1"/>
</dbReference>
<dbReference type="InterPro" id="IPR002912">
    <property type="entry name" value="ACT_dom"/>
</dbReference>
<proteinExistence type="inferred from homology"/>
<dbReference type="PROSITE" id="PS51671">
    <property type="entry name" value="ACT"/>
    <property type="match status" value="1"/>
</dbReference>
<dbReference type="InterPro" id="IPR029009">
    <property type="entry name" value="ASB_dom_sf"/>
</dbReference>
<comment type="caution">
    <text evidence="13">The sequence shown here is derived from an EMBL/GenBank/DDBJ whole genome shotgun (WGS) entry which is preliminary data.</text>
</comment>
<comment type="catalytic activity">
    <reaction evidence="10 11">
        <text>(2R)-3-phosphoglycerate + NAD(+) = 3-phosphooxypyruvate + NADH + H(+)</text>
        <dbReference type="Rhea" id="RHEA:12641"/>
        <dbReference type="ChEBI" id="CHEBI:15378"/>
        <dbReference type="ChEBI" id="CHEBI:18110"/>
        <dbReference type="ChEBI" id="CHEBI:57540"/>
        <dbReference type="ChEBI" id="CHEBI:57945"/>
        <dbReference type="ChEBI" id="CHEBI:58272"/>
        <dbReference type="EC" id="1.1.1.95"/>
    </reaction>
</comment>
<dbReference type="FunFam" id="3.40.50.720:FF:000021">
    <property type="entry name" value="D-3-phosphoglycerate dehydrogenase"/>
    <property type="match status" value="1"/>
</dbReference>
<dbReference type="Proteomes" id="UP001050975">
    <property type="component" value="Unassembled WGS sequence"/>
</dbReference>
<dbReference type="InterPro" id="IPR006236">
    <property type="entry name" value="PGDH"/>
</dbReference>